<protein>
    <submittedName>
        <fullName evidence="1">Uncharacterized protein</fullName>
    </submittedName>
</protein>
<comment type="caution">
    <text evidence="1">The sequence shown here is derived from an EMBL/GenBank/DDBJ whole genome shotgun (WGS) entry which is preliminary data.</text>
</comment>
<evidence type="ECO:0000313" key="1">
    <source>
        <dbReference type="EMBL" id="OGN08946.1"/>
    </source>
</evidence>
<dbReference type="EMBL" id="MGJP01000049">
    <property type="protein sequence ID" value="OGN08946.1"/>
    <property type="molecule type" value="Genomic_DNA"/>
</dbReference>
<name>A0A1F8F9L9_9BACT</name>
<reference evidence="1 2" key="1">
    <citation type="journal article" date="2016" name="Nat. Commun.">
        <title>Thousands of microbial genomes shed light on interconnected biogeochemical processes in an aquifer system.</title>
        <authorList>
            <person name="Anantharaman K."/>
            <person name="Brown C.T."/>
            <person name="Hug L.A."/>
            <person name="Sharon I."/>
            <person name="Castelle C.J."/>
            <person name="Probst A.J."/>
            <person name="Thomas B.C."/>
            <person name="Singh A."/>
            <person name="Wilkins M.J."/>
            <person name="Karaoz U."/>
            <person name="Brodie E.L."/>
            <person name="Williams K.H."/>
            <person name="Hubbard S.S."/>
            <person name="Banfield J.F."/>
        </authorList>
    </citation>
    <scope>NUCLEOTIDE SEQUENCE [LARGE SCALE GENOMIC DNA]</scope>
</reference>
<dbReference type="AlphaFoldDB" id="A0A1F8F9L9"/>
<accession>A0A1F8F9L9</accession>
<dbReference type="Proteomes" id="UP000177167">
    <property type="component" value="Unassembled WGS sequence"/>
</dbReference>
<sequence length="144" mass="16236">MGYILGLILILGLIFSATIGTDLVSNLWRQMTDKFSEFIFPRSQREIVIDNLEDQYSELDKFFSSVAPSLIGSKNISQKDKESLGQAINTFKESKKAFEQIKKIEQGSKSITKALMEKILDLNTETVPEPTYIPPNCNLVCNPQ</sequence>
<organism evidence="1 2">
    <name type="scientific">Candidatus Yanofskybacteria bacterium RIFCSPHIGHO2_02_FULL_41_11</name>
    <dbReference type="NCBI Taxonomy" id="1802675"/>
    <lineage>
        <taxon>Bacteria</taxon>
        <taxon>Candidatus Yanofskyibacteriota</taxon>
    </lineage>
</organism>
<evidence type="ECO:0000313" key="2">
    <source>
        <dbReference type="Proteomes" id="UP000177167"/>
    </source>
</evidence>
<proteinExistence type="predicted"/>
<gene>
    <name evidence="1" type="ORF">A3J46_05635</name>
</gene>